<dbReference type="InterPro" id="IPR008988">
    <property type="entry name" value="Transcriptional_repressor_C"/>
</dbReference>
<comment type="caution">
    <text evidence="3">The sequence shown here is derived from an EMBL/GenBank/DDBJ whole genome shotgun (WGS) entry which is preliminary data.</text>
</comment>
<dbReference type="InterPro" id="IPR038157">
    <property type="entry name" value="FeoA_core_dom"/>
</dbReference>
<proteinExistence type="predicted"/>
<evidence type="ECO:0000259" key="2">
    <source>
        <dbReference type="SMART" id="SM00899"/>
    </source>
</evidence>
<protein>
    <recommendedName>
        <fullName evidence="2">Ferrous iron transporter FeoA-like domain-containing protein</fullName>
    </recommendedName>
</protein>
<dbReference type="PANTHER" id="PTHR42954:SF2">
    <property type="entry name" value="FE(2+) TRANSPORT PROTEIN A"/>
    <property type="match status" value="1"/>
</dbReference>
<organism evidence="3">
    <name type="scientific">bioreactor metagenome</name>
    <dbReference type="NCBI Taxonomy" id="1076179"/>
    <lineage>
        <taxon>unclassified sequences</taxon>
        <taxon>metagenomes</taxon>
        <taxon>ecological metagenomes</taxon>
    </lineage>
</organism>
<dbReference type="Pfam" id="PF04023">
    <property type="entry name" value="FeoA"/>
    <property type="match status" value="1"/>
</dbReference>
<dbReference type="InterPro" id="IPR052713">
    <property type="entry name" value="FeoA"/>
</dbReference>
<keyword evidence="1" id="KW-0408">Iron</keyword>
<dbReference type="EMBL" id="VSSQ01120346">
    <property type="protein sequence ID" value="MPN53328.1"/>
    <property type="molecule type" value="Genomic_DNA"/>
</dbReference>
<dbReference type="SUPFAM" id="SSF50037">
    <property type="entry name" value="C-terminal domain of transcriptional repressors"/>
    <property type="match status" value="1"/>
</dbReference>
<accession>A0A645IPQ5</accession>
<gene>
    <name evidence="3" type="ORF">SDC9_200992</name>
</gene>
<dbReference type="Gene3D" id="2.30.30.90">
    <property type="match status" value="1"/>
</dbReference>
<evidence type="ECO:0000256" key="1">
    <source>
        <dbReference type="ARBA" id="ARBA00023004"/>
    </source>
</evidence>
<dbReference type="PANTHER" id="PTHR42954">
    <property type="entry name" value="FE(2+) TRANSPORT PROTEIN A"/>
    <property type="match status" value="1"/>
</dbReference>
<reference evidence="3" key="1">
    <citation type="submission" date="2019-08" db="EMBL/GenBank/DDBJ databases">
        <authorList>
            <person name="Kucharzyk K."/>
            <person name="Murdoch R.W."/>
            <person name="Higgins S."/>
            <person name="Loffler F."/>
        </authorList>
    </citation>
    <scope>NUCLEOTIDE SEQUENCE</scope>
</reference>
<dbReference type="InterPro" id="IPR007167">
    <property type="entry name" value="Fe-transptr_FeoA-like"/>
</dbReference>
<sequence length="77" mass="8727">MKTLNQLALGQRARVKKLTGRHNLKHKLADMGITPGTMIVLKRMAPMGDPIEINLRGYELSLRKTDAQMIVVEEEEK</sequence>
<name>A0A645IPQ5_9ZZZZ</name>
<dbReference type="GO" id="GO:0046914">
    <property type="term" value="F:transition metal ion binding"/>
    <property type="evidence" value="ECO:0007669"/>
    <property type="project" value="InterPro"/>
</dbReference>
<evidence type="ECO:0000313" key="3">
    <source>
        <dbReference type="EMBL" id="MPN53328.1"/>
    </source>
</evidence>
<dbReference type="SMART" id="SM00899">
    <property type="entry name" value="FeoA"/>
    <property type="match status" value="1"/>
</dbReference>
<dbReference type="AlphaFoldDB" id="A0A645IPQ5"/>
<feature type="domain" description="Ferrous iron transporter FeoA-like" evidence="2">
    <location>
        <begin position="2"/>
        <end position="74"/>
    </location>
</feature>